<comment type="caution">
    <text evidence="6">The sequence shown here is derived from an EMBL/GenBank/DDBJ whole genome shotgun (WGS) entry which is preliminary data.</text>
</comment>
<proteinExistence type="inferred from homology"/>
<dbReference type="GO" id="GO:0050660">
    <property type="term" value="F:flavin adenine dinucleotide binding"/>
    <property type="evidence" value="ECO:0007669"/>
    <property type="project" value="InterPro"/>
</dbReference>
<comment type="cofactor">
    <cofactor evidence="1">
        <name>FAD</name>
        <dbReference type="ChEBI" id="CHEBI:57692"/>
    </cofactor>
</comment>
<dbReference type="InterPro" id="IPR012132">
    <property type="entry name" value="GMC_OxRdtase"/>
</dbReference>
<dbReference type="Pfam" id="PF00732">
    <property type="entry name" value="GMC_oxred_N"/>
    <property type="match status" value="1"/>
</dbReference>
<feature type="domain" description="Glucose-methanol-choline oxidoreductase N-terminal" evidence="5">
    <location>
        <begin position="167"/>
        <end position="181"/>
    </location>
</feature>
<keyword evidence="7" id="KW-1185">Reference proteome</keyword>
<keyword evidence="4" id="KW-0274">FAD</keyword>
<evidence type="ECO:0000256" key="4">
    <source>
        <dbReference type="ARBA" id="ARBA00022827"/>
    </source>
</evidence>
<gene>
    <name evidence="6" type="ORF">EWM64_g3453</name>
</gene>
<dbReference type="Gene3D" id="3.50.50.60">
    <property type="entry name" value="FAD/NAD(P)-binding domain"/>
    <property type="match status" value="1"/>
</dbReference>
<evidence type="ECO:0000259" key="5">
    <source>
        <dbReference type="PROSITE" id="PS00624"/>
    </source>
</evidence>
<protein>
    <recommendedName>
        <fullName evidence="5">Glucose-methanol-choline oxidoreductase N-terminal domain-containing protein</fullName>
    </recommendedName>
</protein>
<dbReference type="PANTHER" id="PTHR11552:SF147">
    <property type="entry name" value="CHOLINE DEHYDROGENASE, MITOCHONDRIAL"/>
    <property type="match status" value="1"/>
</dbReference>
<dbReference type="GO" id="GO:0016614">
    <property type="term" value="F:oxidoreductase activity, acting on CH-OH group of donors"/>
    <property type="evidence" value="ECO:0007669"/>
    <property type="project" value="InterPro"/>
</dbReference>
<name>A0A4Z0A4F7_9AGAM</name>
<evidence type="ECO:0000256" key="2">
    <source>
        <dbReference type="ARBA" id="ARBA00010790"/>
    </source>
</evidence>
<dbReference type="PROSITE" id="PS00624">
    <property type="entry name" value="GMC_OXRED_2"/>
    <property type="match status" value="1"/>
</dbReference>
<dbReference type="Proteomes" id="UP000298061">
    <property type="component" value="Unassembled WGS sequence"/>
</dbReference>
<dbReference type="Gene3D" id="3.30.560.10">
    <property type="entry name" value="Glucose Oxidase, domain 3"/>
    <property type="match status" value="1"/>
</dbReference>
<comment type="similarity">
    <text evidence="2">Belongs to the GMC oxidoreductase family.</text>
</comment>
<organism evidence="6 7">
    <name type="scientific">Hericium alpestre</name>
    <dbReference type="NCBI Taxonomy" id="135208"/>
    <lineage>
        <taxon>Eukaryota</taxon>
        <taxon>Fungi</taxon>
        <taxon>Dikarya</taxon>
        <taxon>Basidiomycota</taxon>
        <taxon>Agaricomycotina</taxon>
        <taxon>Agaricomycetes</taxon>
        <taxon>Russulales</taxon>
        <taxon>Hericiaceae</taxon>
        <taxon>Hericium</taxon>
    </lineage>
</organism>
<dbReference type="OrthoDB" id="269227at2759"/>
<accession>A0A4Z0A4F7</accession>
<dbReference type="STRING" id="135208.A0A4Z0A4F7"/>
<evidence type="ECO:0000256" key="1">
    <source>
        <dbReference type="ARBA" id="ARBA00001974"/>
    </source>
</evidence>
<sequence>MANITGDQGWSWNAMQTYMKKVERITKPADGRSLAGRIRPEIHGDSGPLSPSLNGWEDNIEKRIIKSTSEQEEFKYNQDHNGGYMLGLGYTQSTILGGARDSAATSQVWPFLNVNKLDVVLNAQATKLVQTGTERCCPAFRAVEFAKDAQSTRYTVQATKEVIVSAGAVGSPQLLLLSGIGPAAELKQVGIKAILDSPHVGKNFQDHPLLSNTFSVDP</sequence>
<keyword evidence="3" id="KW-0285">Flavoprotein</keyword>
<evidence type="ECO:0000313" key="7">
    <source>
        <dbReference type="Proteomes" id="UP000298061"/>
    </source>
</evidence>
<dbReference type="SUPFAM" id="SSF51905">
    <property type="entry name" value="FAD/NAD(P)-binding domain"/>
    <property type="match status" value="1"/>
</dbReference>
<dbReference type="AlphaFoldDB" id="A0A4Z0A4F7"/>
<reference evidence="6 7" key="1">
    <citation type="submission" date="2019-02" db="EMBL/GenBank/DDBJ databases">
        <title>Genome sequencing of the rare red list fungi Hericium alpestre (H. flagellum).</title>
        <authorList>
            <person name="Buettner E."/>
            <person name="Kellner H."/>
        </authorList>
    </citation>
    <scope>NUCLEOTIDE SEQUENCE [LARGE SCALE GENOMIC DNA]</scope>
    <source>
        <strain evidence="6 7">DSM 108284</strain>
    </source>
</reference>
<dbReference type="InterPro" id="IPR000172">
    <property type="entry name" value="GMC_OxRdtase_N"/>
</dbReference>
<evidence type="ECO:0000256" key="3">
    <source>
        <dbReference type="ARBA" id="ARBA00022630"/>
    </source>
</evidence>
<dbReference type="EMBL" id="SFCI01000322">
    <property type="protein sequence ID" value="TFY80558.1"/>
    <property type="molecule type" value="Genomic_DNA"/>
</dbReference>
<dbReference type="PANTHER" id="PTHR11552">
    <property type="entry name" value="GLUCOSE-METHANOL-CHOLINE GMC OXIDOREDUCTASE"/>
    <property type="match status" value="1"/>
</dbReference>
<evidence type="ECO:0000313" key="6">
    <source>
        <dbReference type="EMBL" id="TFY80558.1"/>
    </source>
</evidence>
<dbReference type="InterPro" id="IPR036188">
    <property type="entry name" value="FAD/NAD-bd_sf"/>
</dbReference>